<protein>
    <submittedName>
        <fullName evidence="2">Uncharacterized protein</fullName>
    </submittedName>
</protein>
<dbReference type="EMBL" id="CAJOBJ010138407">
    <property type="protein sequence ID" value="CAF4752266.1"/>
    <property type="molecule type" value="Genomic_DNA"/>
</dbReference>
<dbReference type="EMBL" id="CAJOBH010098709">
    <property type="protein sequence ID" value="CAF4602090.1"/>
    <property type="molecule type" value="Genomic_DNA"/>
</dbReference>
<sequence length="53" mass="5986">MDEAADAREKLAQTGKKLTKVQQHNATLSDNAQRRMAGQQLQQGQVVEFLFKK</sequence>
<reference evidence="2" key="1">
    <citation type="submission" date="2021-02" db="EMBL/GenBank/DDBJ databases">
        <authorList>
            <person name="Nowell W R."/>
        </authorList>
    </citation>
    <scope>NUCLEOTIDE SEQUENCE</scope>
</reference>
<proteinExistence type="predicted"/>
<feature type="region of interest" description="Disordered" evidence="1">
    <location>
        <begin position="1"/>
        <end position="21"/>
    </location>
</feature>
<organism evidence="2 4">
    <name type="scientific">Rotaria magnacalcarata</name>
    <dbReference type="NCBI Taxonomy" id="392030"/>
    <lineage>
        <taxon>Eukaryota</taxon>
        <taxon>Metazoa</taxon>
        <taxon>Spiralia</taxon>
        <taxon>Gnathifera</taxon>
        <taxon>Rotifera</taxon>
        <taxon>Eurotatoria</taxon>
        <taxon>Bdelloidea</taxon>
        <taxon>Philodinida</taxon>
        <taxon>Philodinidae</taxon>
        <taxon>Rotaria</taxon>
    </lineage>
</organism>
<feature type="non-terminal residue" evidence="2">
    <location>
        <position position="1"/>
    </location>
</feature>
<feature type="compositionally biased region" description="Basic and acidic residues" evidence="1">
    <location>
        <begin position="1"/>
        <end position="11"/>
    </location>
</feature>
<dbReference type="AlphaFoldDB" id="A0A8S2Z584"/>
<evidence type="ECO:0000256" key="1">
    <source>
        <dbReference type="SAM" id="MobiDB-lite"/>
    </source>
</evidence>
<accession>A0A8S2Z584</accession>
<evidence type="ECO:0000313" key="2">
    <source>
        <dbReference type="EMBL" id="CAF4602090.1"/>
    </source>
</evidence>
<name>A0A8S2Z584_9BILA</name>
<gene>
    <name evidence="2" type="ORF">BYL167_LOCUS40175</name>
    <name evidence="3" type="ORF">GIL414_LOCUS45195</name>
</gene>
<evidence type="ECO:0000313" key="4">
    <source>
        <dbReference type="Proteomes" id="UP000681967"/>
    </source>
</evidence>
<dbReference type="Proteomes" id="UP000681720">
    <property type="component" value="Unassembled WGS sequence"/>
</dbReference>
<dbReference type="Proteomes" id="UP000681967">
    <property type="component" value="Unassembled WGS sequence"/>
</dbReference>
<comment type="caution">
    <text evidence="2">The sequence shown here is derived from an EMBL/GenBank/DDBJ whole genome shotgun (WGS) entry which is preliminary data.</text>
</comment>
<evidence type="ECO:0000313" key="3">
    <source>
        <dbReference type="EMBL" id="CAF4752266.1"/>
    </source>
</evidence>